<organism evidence="2 3">
    <name type="scientific">Branchiibius cervicis</name>
    <dbReference type="NCBI Taxonomy" id="908252"/>
    <lineage>
        <taxon>Bacteria</taxon>
        <taxon>Bacillati</taxon>
        <taxon>Actinomycetota</taxon>
        <taxon>Actinomycetes</taxon>
        <taxon>Micrococcales</taxon>
        <taxon>Dermacoccaceae</taxon>
        <taxon>Branchiibius</taxon>
    </lineage>
</organism>
<gene>
    <name evidence="2" type="ORF">ACFQBT_14700</name>
</gene>
<feature type="transmembrane region" description="Helical" evidence="1">
    <location>
        <begin position="16"/>
        <end position="37"/>
    </location>
</feature>
<reference evidence="3" key="1">
    <citation type="journal article" date="2019" name="Int. J. Syst. Evol. Microbiol.">
        <title>The Global Catalogue of Microorganisms (GCM) 10K type strain sequencing project: providing services to taxonomists for standard genome sequencing and annotation.</title>
        <authorList>
            <consortium name="The Broad Institute Genomics Platform"/>
            <consortium name="The Broad Institute Genome Sequencing Center for Infectious Disease"/>
            <person name="Wu L."/>
            <person name="Ma J."/>
        </authorList>
    </citation>
    <scope>NUCLEOTIDE SEQUENCE [LARGE SCALE GENOMIC DNA]</scope>
    <source>
        <strain evidence="3">NBRC 106593</strain>
    </source>
</reference>
<evidence type="ECO:0000256" key="1">
    <source>
        <dbReference type="SAM" id="Phobius"/>
    </source>
</evidence>
<evidence type="ECO:0000313" key="2">
    <source>
        <dbReference type="EMBL" id="MFC6714984.1"/>
    </source>
</evidence>
<keyword evidence="1" id="KW-1133">Transmembrane helix</keyword>
<dbReference type="Proteomes" id="UP001596356">
    <property type="component" value="Unassembled WGS sequence"/>
</dbReference>
<accession>A0ABW2AVC9</accession>
<evidence type="ECO:0000313" key="3">
    <source>
        <dbReference type="Proteomes" id="UP001596356"/>
    </source>
</evidence>
<keyword evidence="1" id="KW-0472">Membrane</keyword>
<name>A0ABW2AVC9_9MICO</name>
<dbReference type="RefSeq" id="WP_377823758.1">
    <property type="nucleotide sequence ID" value="NZ_JBHSWJ010000002.1"/>
</dbReference>
<comment type="caution">
    <text evidence="2">The sequence shown here is derived from an EMBL/GenBank/DDBJ whole genome shotgun (WGS) entry which is preliminary data.</text>
</comment>
<dbReference type="EMBL" id="JBHSWJ010000002">
    <property type="protein sequence ID" value="MFC6714984.1"/>
    <property type="molecule type" value="Genomic_DNA"/>
</dbReference>
<sequence length="64" mass="6847">MQGYLLGPIGGKEGDWAGANLGVVAALLIGFLGYLLLGRRNVQRQEDIPLPESEANLDIEEPTP</sequence>
<proteinExistence type="predicted"/>
<keyword evidence="1" id="KW-0812">Transmembrane</keyword>
<keyword evidence="3" id="KW-1185">Reference proteome</keyword>
<protein>
    <submittedName>
        <fullName evidence="2">Uncharacterized protein</fullName>
    </submittedName>
</protein>